<dbReference type="InterPro" id="IPR050446">
    <property type="entry name" value="FAD-oxidoreductase/Apoptosis"/>
</dbReference>
<keyword evidence="3" id="KW-0560">Oxidoreductase</keyword>
<evidence type="ECO:0000259" key="4">
    <source>
        <dbReference type="Pfam" id="PF07992"/>
    </source>
</evidence>
<dbReference type="EMBL" id="NMVO01000018">
    <property type="protein sequence ID" value="OYO08719.1"/>
    <property type="molecule type" value="Genomic_DNA"/>
</dbReference>
<dbReference type="SUPFAM" id="SSF55424">
    <property type="entry name" value="FAD/NAD-linked reductases, dimerisation (C-terminal) domain"/>
    <property type="match status" value="1"/>
</dbReference>
<accession>A0A4R6LP22</accession>
<feature type="domain" description="FAD/NAD(P)-binding" evidence="4">
    <location>
        <begin position="9"/>
        <end position="299"/>
    </location>
</feature>
<dbReference type="GO" id="GO:0005737">
    <property type="term" value="C:cytoplasm"/>
    <property type="evidence" value="ECO:0007669"/>
    <property type="project" value="TreeGrafter"/>
</dbReference>
<dbReference type="AlphaFoldDB" id="A0A255FYG9"/>
<dbReference type="GO" id="GO:0071949">
    <property type="term" value="F:FAD binding"/>
    <property type="evidence" value="ECO:0007669"/>
    <property type="project" value="TreeGrafter"/>
</dbReference>
<dbReference type="Pfam" id="PF07992">
    <property type="entry name" value="Pyr_redox_2"/>
    <property type="match status" value="1"/>
</dbReference>
<proteinExistence type="predicted"/>
<dbReference type="PRINTS" id="PR00469">
    <property type="entry name" value="PNDRDTASEII"/>
</dbReference>
<keyword evidence="1" id="KW-0285">Flavoprotein</keyword>
<evidence type="ECO:0000256" key="2">
    <source>
        <dbReference type="ARBA" id="ARBA00022827"/>
    </source>
</evidence>
<keyword evidence="6" id="KW-1185">Reference proteome</keyword>
<dbReference type="GO" id="GO:0012501">
    <property type="term" value="P:programmed cell death"/>
    <property type="evidence" value="ECO:0007669"/>
    <property type="project" value="TreeGrafter"/>
</dbReference>
<dbReference type="InterPro" id="IPR036188">
    <property type="entry name" value="FAD/NAD-bd_sf"/>
</dbReference>
<dbReference type="PANTHER" id="PTHR43557">
    <property type="entry name" value="APOPTOSIS-INDUCING FACTOR 1"/>
    <property type="match status" value="1"/>
</dbReference>
<dbReference type="SUPFAM" id="SSF51905">
    <property type="entry name" value="FAD/NAD(P)-binding domain"/>
    <property type="match status" value="1"/>
</dbReference>
<evidence type="ECO:0000313" key="6">
    <source>
        <dbReference type="Proteomes" id="UP000215896"/>
    </source>
</evidence>
<evidence type="ECO:0000256" key="1">
    <source>
        <dbReference type="ARBA" id="ARBA00022630"/>
    </source>
</evidence>
<dbReference type="Proteomes" id="UP000215896">
    <property type="component" value="Unassembled WGS sequence"/>
</dbReference>
<dbReference type="GO" id="GO:0033108">
    <property type="term" value="P:mitochondrial respiratory chain complex assembly"/>
    <property type="evidence" value="ECO:0007669"/>
    <property type="project" value="TreeGrafter"/>
</dbReference>
<reference evidence="5 6" key="1">
    <citation type="submission" date="2017-07" db="EMBL/GenBank/DDBJ databases">
        <title>Draft whole genome sequences of clinical Proprionibacteriaceae strains.</title>
        <authorList>
            <person name="Bernier A.-M."/>
            <person name="Bernard K."/>
            <person name="Domingo M.-C."/>
        </authorList>
    </citation>
    <scope>NUCLEOTIDE SEQUENCE [LARGE SCALE GENOMIC DNA]</scope>
    <source>
        <strain evidence="5 6">NML 030167</strain>
    </source>
</reference>
<dbReference type="PANTHER" id="PTHR43557:SF4">
    <property type="entry name" value="APOPTOSIS-INDUCING FACTOR 1, MITOCHONDRIAL"/>
    <property type="match status" value="1"/>
</dbReference>
<dbReference type="InterPro" id="IPR023753">
    <property type="entry name" value="FAD/NAD-binding_dom"/>
</dbReference>
<evidence type="ECO:0000256" key="3">
    <source>
        <dbReference type="ARBA" id="ARBA00023002"/>
    </source>
</evidence>
<gene>
    <name evidence="5" type="ORF">CGZ94_19610</name>
</gene>
<dbReference type="GO" id="GO:0016174">
    <property type="term" value="F:NAD(P)H oxidase H2O2-forming activity"/>
    <property type="evidence" value="ECO:0007669"/>
    <property type="project" value="TreeGrafter"/>
</dbReference>
<evidence type="ECO:0000313" key="5">
    <source>
        <dbReference type="EMBL" id="OYO08719.1"/>
    </source>
</evidence>
<organism evidence="5 6">
    <name type="scientific">Enemella evansiae</name>
    <dbReference type="NCBI Taxonomy" id="2016499"/>
    <lineage>
        <taxon>Bacteria</taxon>
        <taxon>Bacillati</taxon>
        <taxon>Actinomycetota</taxon>
        <taxon>Actinomycetes</taxon>
        <taxon>Propionibacteriales</taxon>
        <taxon>Propionibacteriaceae</taxon>
        <taxon>Enemella</taxon>
    </lineage>
</organism>
<comment type="caution">
    <text evidence="5">The sequence shown here is derived from an EMBL/GenBank/DDBJ whole genome shotgun (WGS) entry which is preliminary data.</text>
</comment>
<protein>
    <submittedName>
        <fullName evidence="5">FAD-dependent oxidoreductase</fullName>
    </submittedName>
</protein>
<dbReference type="OrthoDB" id="3568330at2"/>
<dbReference type="SMART" id="SM01353">
    <property type="entry name" value="AIF_C"/>
    <property type="match status" value="1"/>
</dbReference>
<keyword evidence="2" id="KW-0274">FAD</keyword>
<dbReference type="PRINTS" id="PR00368">
    <property type="entry name" value="FADPNR"/>
</dbReference>
<dbReference type="Gene3D" id="3.30.390.30">
    <property type="match status" value="1"/>
</dbReference>
<dbReference type="RefSeq" id="WP_094406931.1">
    <property type="nucleotide sequence ID" value="NZ_NMVO01000018.1"/>
</dbReference>
<accession>A0A255FYG9</accession>
<dbReference type="InterPro" id="IPR016156">
    <property type="entry name" value="FAD/NAD-linked_Rdtase_dimer_sf"/>
</dbReference>
<name>A0A255FYG9_9ACTN</name>
<dbReference type="Gene3D" id="3.50.50.60">
    <property type="entry name" value="FAD/NAD(P)-binding domain"/>
    <property type="match status" value="2"/>
</dbReference>
<sequence>MNDQSNKYEYLIIGAGVAAANAAQGIRAVDSDGSIGILGAEGDPPVYRPDLSKTLWLDKDASLDNSELLGDTKGVDLRTGVDVERIEPDQHQVTLSDGSQVGYDKLLIASGSQPITTSLSAGPRVVYYRTVADYRELRELAKPGSHIVVVGGGYIGSEMASALAQNEVKVTMVVGGGIVQASMFPPDLATVVTKAFIDHGVQIVDGLLAGGTATADGVRLELKDGQTLEADAAVIGIGVKPRVQLAEQAGLKVDNGIVVDAELRTSAPDVYAAGDVANYPDKLLGRRRVEHVDNAEKMGETAGQNMAGKDEAYQNTPFFWSDLFDYGYEAVGETSTKHTMVEDWKDESLDTGVVYYLDGGSVRGVLLWNVWDSVPKALEVIEQTADDPVSDPDSLKGRIPLG</sequence>